<reference evidence="2" key="1">
    <citation type="submission" date="2020-10" db="EMBL/GenBank/DDBJ databases">
        <authorList>
            <person name="Gilroy R."/>
        </authorList>
    </citation>
    <scope>NUCLEOTIDE SEQUENCE</scope>
    <source>
        <strain evidence="2">CHK123-3438</strain>
    </source>
</reference>
<name>A0A9D1GGY0_9FIRM</name>
<keyword evidence="1" id="KW-1133">Transmembrane helix</keyword>
<dbReference type="EMBL" id="DVKS01000011">
    <property type="protein sequence ID" value="HIT40576.1"/>
    <property type="molecule type" value="Genomic_DNA"/>
</dbReference>
<dbReference type="AlphaFoldDB" id="A0A9D1GGY0"/>
<proteinExistence type="predicted"/>
<sequence>MPEKNKKINYVNYVRKPLARRSFWAAGITAVALVLFGSVVGLAVKSQGNVLLNVGAMAFSSFLFAACGLGYGVWALFEKEKNYILAKLSMILDGLLILIWVITLIIGLQHM</sequence>
<organism evidence="2 3">
    <name type="scientific">Candidatus Caccovicinus merdipullorum</name>
    <dbReference type="NCBI Taxonomy" id="2840724"/>
    <lineage>
        <taxon>Bacteria</taxon>
        <taxon>Bacillati</taxon>
        <taxon>Bacillota</taxon>
        <taxon>Clostridia</taxon>
        <taxon>Eubacteriales</taxon>
        <taxon>Candidatus Caccovicinus</taxon>
    </lineage>
</organism>
<reference evidence="2" key="2">
    <citation type="journal article" date="2021" name="PeerJ">
        <title>Extensive microbial diversity within the chicken gut microbiome revealed by metagenomics and culture.</title>
        <authorList>
            <person name="Gilroy R."/>
            <person name="Ravi A."/>
            <person name="Getino M."/>
            <person name="Pursley I."/>
            <person name="Horton D.L."/>
            <person name="Alikhan N.F."/>
            <person name="Baker D."/>
            <person name="Gharbi K."/>
            <person name="Hall N."/>
            <person name="Watson M."/>
            <person name="Adriaenssens E.M."/>
            <person name="Foster-Nyarko E."/>
            <person name="Jarju S."/>
            <person name="Secka A."/>
            <person name="Antonio M."/>
            <person name="Oren A."/>
            <person name="Chaudhuri R.R."/>
            <person name="La Ragione R."/>
            <person name="Hildebrand F."/>
            <person name="Pallen M.J."/>
        </authorList>
    </citation>
    <scope>NUCLEOTIDE SEQUENCE</scope>
    <source>
        <strain evidence="2">CHK123-3438</strain>
    </source>
</reference>
<comment type="caution">
    <text evidence="2">The sequence shown here is derived from an EMBL/GenBank/DDBJ whole genome shotgun (WGS) entry which is preliminary data.</text>
</comment>
<evidence type="ECO:0000256" key="1">
    <source>
        <dbReference type="SAM" id="Phobius"/>
    </source>
</evidence>
<keyword evidence="1" id="KW-0812">Transmembrane</keyword>
<dbReference type="Proteomes" id="UP000886860">
    <property type="component" value="Unassembled WGS sequence"/>
</dbReference>
<feature type="transmembrane region" description="Helical" evidence="1">
    <location>
        <begin position="84"/>
        <end position="108"/>
    </location>
</feature>
<evidence type="ECO:0000313" key="3">
    <source>
        <dbReference type="Proteomes" id="UP000886860"/>
    </source>
</evidence>
<protein>
    <submittedName>
        <fullName evidence="2">Calcium:proton exchanger</fullName>
    </submittedName>
</protein>
<evidence type="ECO:0000313" key="2">
    <source>
        <dbReference type="EMBL" id="HIT40576.1"/>
    </source>
</evidence>
<keyword evidence="1" id="KW-0472">Membrane</keyword>
<gene>
    <name evidence="2" type="ORF">IAB60_00500</name>
</gene>
<feature type="transmembrane region" description="Helical" evidence="1">
    <location>
        <begin position="21"/>
        <end position="44"/>
    </location>
</feature>
<feature type="transmembrane region" description="Helical" evidence="1">
    <location>
        <begin position="50"/>
        <end position="77"/>
    </location>
</feature>
<accession>A0A9D1GGY0</accession>